<dbReference type="EMBL" id="JACIJR010000008">
    <property type="protein sequence ID" value="MBB5730698.1"/>
    <property type="molecule type" value="Genomic_DNA"/>
</dbReference>
<dbReference type="SMART" id="SM00529">
    <property type="entry name" value="HTH_DTXR"/>
    <property type="match status" value="1"/>
</dbReference>
<evidence type="ECO:0000313" key="16">
    <source>
        <dbReference type="Proteomes" id="UP000546701"/>
    </source>
</evidence>
<dbReference type="GO" id="GO:0046914">
    <property type="term" value="F:transition metal ion binding"/>
    <property type="evidence" value="ECO:0007669"/>
    <property type="project" value="InterPro"/>
</dbReference>
<evidence type="ECO:0000256" key="8">
    <source>
        <dbReference type="ARBA" id="ARBA00023125"/>
    </source>
</evidence>
<comment type="similarity">
    <text evidence="2">Belongs to the DtxR/MntR family.</text>
</comment>
<evidence type="ECO:0000256" key="13">
    <source>
        <dbReference type="ARBA" id="ARBA00032593"/>
    </source>
</evidence>
<dbReference type="GO" id="GO:0046983">
    <property type="term" value="F:protein dimerization activity"/>
    <property type="evidence" value="ECO:0007669"/>
    <property type="project" value="InterPro"/>
</dbReference>
<dbReference type="GO" id="GO:0003700">
    <property type="term" value="F:DNA-binding transcription factor activity"/>
    <property type="evidence" value="ECO:0007669"/>
    <property type="project" value="InterPro"/>
</dbReference>
<evidence type="ECO:0000256" key="3">
    <source>
        <dbReference type="ARBA" id="ARBA00011738"/>
    </source>
</evidence>
<dbReference type="InterPro" id="IPR001367">
    <property type="entry name" value="Fe_dep_repressor"/>
</dbReference>
<dbReference type="Gene3D" id="1.10.10.10">
    <property type="entry name" value="Winged helix-like DNA-binding domain superfamily/Winged helix DNA-binding domain"/>
    <property type="match status" value="1"/>
</dbReference>
<keyword evidence="8" id="KW-0238">DNA-binding</keyword>
<keyword evidence="5" id="KW-0963">Cytoplasm</keyword>
<dbReference type="InterPro" id="IPR022687">
    <property type="entry name" value="HTH_DTXR"/>
</dbReference>
<dbReference type="InterPro" id="IPR036388">
    <property type="entry name" value="WH-like_DNA-bd_sf"/>
</dbReference>
<dbReference type="SUPFAM" id="SSF46785">
    <property type="entry name" value="Winged helix' DNA-binding domain"/>
    <property type="match status" value="1"/>
</dbReference>
<sequence length="137" mass="15049">MALPDPGEQARRFIKVREAHRSEVQQDYVELIADLVAEQGEARVTDLAERFGVTTATVANTLARLKRDGLVEDRPYRSLSLTAAGVAMADASRRRHDIVIGFLLRLGVSPAVAELDAEGLEHHLSAETLRAMEAFRG</sequence>
<keyword evidence="11" id="KW-0464">Manganese</keyword>
<evidence type="ECO:0000256" key="12">
    <source>
        <dbReference type="ARBA" id="ARBA00025185"/>
    </source>
</evidence>
<dbReference type="GO" id="GO:0005737">
    <property type="term" value="C:cytoplasm"/>
    <property type="evidence" value="ECO:0007669"/>
    <property type="project" value="UniProtKB-SubCell"/>
</dbReference>
<dbReference type="Gene3D" id="1.10.60.10">
    <property type="entry name" value="Iron dependent repressor, metal binding and dimerisation domain"/>
    <property type="match status" value="1"/>
</dbReference>
<evidence type="ECO:0000256" key="4">
    <source>
        <dbReference type="ARBA" id="ARBA00022386"/>
    </source>
</evidence>
<evidence type="ECO:0000256" key="9">
    <source>
        <dbReference type="ARBA" id="ARBA00023159"/>
    </source>
</evidence>
<dbReference type="NCBIfam" id="NF008273">
    <property type="entry name" value="PRK11050.1"/>
    <property type="match status" value="1"/>
</dbReference>
<comment type="subcellular location">
    <subcellularLocation>
        <location evidence="1">Cytoplasm</location>
    </subcellularLocation>
</comment>
<dbReference type="Pfam" id="PF01325">
    <property type="entry name" value="Fe_dep_repress"/>
    <property type="match status" value="1"/>
</dbReference>
<protein>
    <recommendedName>
        <fullName evidence="4">Transcriptional regulator MntR</fullName>
    </recommendedName>
    <alternativeName>
        <fullName evidence="13">Manganese transport regulator</fullName>
    </alternativeName>
</protein>
<keyword evidence="9" id="KW-0010">Activator</keyword>
<dbReference type="GO" id="GO:0003677">
    <property type="term" value="F:DNA binding"/>
    <property type="evidence" value="ECO:0007669"/>
    <property type="project" value="UniProtKB-KW"/>
</dbReference>
<proteinExistence type="inferred from homology"/>
<evidence type="ECO:0000256" key="6">
    <source>
        <dbReference type="ARBA" id="ARBA00022491"/>
    </source>
</evidence>
<dbReference type="InterPro" id="IPR036421">
    <property type="entry name" value="Fe_dep_repressor_sf"/>
</dbReference>
<keyword evidence="16" id="KW-1185">Reference proteome</keyword>
<name>A0A7W9F2S0_9SPHN</name>
<keyword evidence="7" id="KW-0805">Transcription regulation</keyword>
<dbReference type="RefSeq" id="WP_157177745.1">
    <property type="nucleotide sequence ID" value="NZ_BMJP01000006.1"/>
</dbReference>
<evidence type="ECO:0000313" key="15">
    <source>
        <dbReference type="EMBL" id="MBB5730698.1"/>
    </source>
</evidence>
<evidence type="ECO:0000256" key="11">
    <source>
        <dbReference type="ARBA" id="ARBA00023211"/>
    </source>
</evidence>
<dbReference type="OrthoDB" id="9791355at2"/>
<reference evidence="15 16" key="1">
    <citation type="submission" date="2020-08" db="EMBL/GenBank/DDBJ databases">
        <title>Genomic Encyclopedia of Type Strains, Phase IV (KMG-IV): sequencing the most valuable type-strain genomes for metagenomic binning, comparative biology and taxonomic classification.</title>
        <authorList>
            <person name="Goeker M."/>
        </authorList>
    </citation>
    <scope>NUCLEOTIDE SEQUENCE [LARGE SCALE GENOMIC DNA]</scope>
    <source>
        <strain evidence="15 16">DSM 103336</strain>
    </source>
</reference>
<comment type="function">
    <text evidence="12">In the presence of manganese, represses expression of mntH and mntS. Up-regulates expression of mntP.</text>
</comment>
<dbReference type="AlphaFoldDB" id="A0A7W9F2S0"/>
<feature type="domain" description="HTH dtxR-type" evidence="14">
    <location>
        <begin position="21"/>
        <end position="82"/>
    </location>
</feature>
<dbReference type="InterPro" id="IPR036390">
    <property type="entry name" value="WH_DNA-bd_sf"/>
</dbReference>
<accession>A0A7W9F2S0</accession>
<evidence type="ECO:0000259" key="14">
    <source>
        <dbReference type="PROSITE" id="PS50944"/>
    </source>
</evidence>
<evidence type="ECO:0000256" key="7">
    <source>
        <dbReference type="ARBA" id="ARBA00023015"/>
    </source>
</evidence>
<comment type="subunit">
    <text evidence="3">Homodimer.</text>
</comment>
<dbReference type="PROSITE" id="PS50944">
    <property type="entry name" value="HTH_DTXR"/>
    <property type="match status" value="1"/>
</dbReference>
<keyword evidence="10" id="KW-0804">Transcription</keyword>
<dbReference type="Pfam" id="PF02742">
    <property type="entry name" value="Fe_dep_repr_C"/>
    <property type="match status" value="1"/>
</dbReference>
<organism evidence="15 16">
    <name type="scientific">Sphingomonas prati</name>
    <dbReference type="NCBI Taxonomy" id="1843237"/>
    <lineage>
        <taxon>Bacteria</taxon>
        <taxon>Pseudomonadati</taxon>
        <taxon>Pseudomonadota</taxon>
        <taxon>Alphaproteobacteria</taxon>
        <taxon>Sphingomonadales</taxon>
        <taxon>Sphingomonadaceae</taxon>
        <taxon>Sphingomonas</taxon>
    </lineage>
</organism>
<gene>
    <name evidence="15" type="ORF">FHS99_003204</name>
</gene>
<keyword evidence="6" id="KW-0678">Repressor</keyword>
<evidence type="ECO:0000256" key="1">
    <source>
        <dbReference type="ARBA" id="ARBA00004496"/>
    </source>
</evidence>
<evidence type="ECO:0000256" key="2">
    <source>
        <dbReference type="ARBA" id="ARBA00007871"/>
    </source>
</evidence>
<comment type="caution">
    <text evidence="15">The sequence shown here is derived from an EMBL/GenBank/DDBJ whole genome shotgun (WGS) entry which is preliminary data.</text>
</comment>
<dbReference type="InterPro" id="IPR050536">
    <property type="entry name" value="DtxR_MntR_Metal-Reg"/>
</dbReference>
<evidence type="ECO:0000256" key="5">
    <source>
        <dbReference type="ARBA" id="ARBA00022490"/>
    </source>
</evidence>
<dbReference type="PANTHER" id="PTHR33238">
    <property type="entry name" value="IRON (METAL) DEPENDENT REPRESSOR, DTXR FAMILY"/>
    <property type="match status" value="1"/>
</dbReference>
<dbReference type="Proteomes" id="UP000546701">
    <property type="component" value="Unassembled WGS sequence"/>
</dbReference>
<dbReference type="PANTHER" id="PTHR33238:SF11">
    <property type="entry name" value="TRANSCRIPTIONAL REGULATOR MNTR"/>
    <property type="match status" value="1"/>
</dbReference>
<dbReference type="InterPro" id="IPR022689">
    <property type="entry name" value="Iron_dep_repressor"/>
</dbReference>
<evidence type="ECO:0000256" key="10">
    <source>
        <dbReference type="ARBA" id="ARBA00023163"/>
    </source>
</evidence>